<dbReference type="PANTHER" id="PTHR10887:SF530">
    <property type="entry name" value="SUPERFAMILY I DNA HELICASES"/>
    <property type="match status" value="1"/>
</dbReference>
<evidence type="ECO:0000259" key="1">
    <source>
        <dbReference type="SMART" id="SM00952"/>
    </source>
</evidence>
<accession>A0A449AQW5</accession>
<dbReference type="PANTHER" id="PTHR10887">
    <property type="entry name" value="DNA2/NAM7 HELICASE FAMILY"/>
    <property type="match status" value="1"/>
</dbReference>
<feature type="domain" description="RAP" evidence="1">
    <location>
        <begin position="1292"/>
        <end position="1345"/>
    </location>
</feature>
<dbReference type="InterPro" id="IPR025103">
    <property type="entry name" value="DUF4011"/>
</dbReference>
<dbReference type="Pfam" id="PF13086">
    <property type="entry name" value="AAA_11"/>
    <property type="match status" value="1"/>
</dbReference>
<reference evidence="2 3" key="1">
    <citation type="submission" date="2019-01" db="EMBL/GenBank/DDBJ databases">
        <authorList>
            <consortium name="Pathogen Informatics"/>
        </authorList>
    </citation>
    <scope>NUCLEOTIDE SEQUENCE [LARGE SCALE GENOMIC DNA]</scope>
    <source>
        <strain evidence="2 3">NCTC10146</strain>
    </source>
</reference>
<proteinExistence type="predicted"/>
<dbReference type="SUPFAM" id="SSF52540">
    <property type="entry name" value="P-loop containing nucleoside triphosphate hydrolases"/>
    <property type="match status" value="1"/>
</dbReference>
<dbReference type="Proteomes" id="UP000290495">
    <property type="component" value="Chromosome"/>
</dbReference>
<dbReference type="SMART" id="SM00952">
    <property type="entry name" value="RAP"/>
    <property type="match status" value="1"/>
</dbReference>
<dbReference type="InterPro" id="IPR027417">
    <property type="entry name" value="P-loop_NTPase"/>
</dbReference>
<dbReference type="InterPro" id="IPR041677">
    <property type="entry name" value="DNA2/NAM7_AAA_11"/>
</dbReference>
<keyword evidence="2" id="KW-0547">Nucleotide-binding</keyword>
<gene>
    <name evidence="2" type="ORF">NCTC10146_00428</name>
</gene>
<dbReference type="Pfam" id="PF13087">
    <property type="entry name" value="AAA_12"/>
    <property type="match status" value="1"/>
</dbReference>
<keyword evidence="2" id="KW-0347">Helicase</keyword>
<dbReference type="GO" id="GO:0004386">
    <property type="term" value="F:helicase activity"/>
    <property type="evidence" value="ECO:0007669"/>
    <property type="project" value="UniProtKB-KW"/>
</dbReference>
<evidence type="ECO:0000313" key="2">
    <source>
        <dbReference type="EMBL" id="VEU68965.1"/>
    </source>
</evidence>
<dbReference type="EMBL" id="LR215010">
    <property type="protein sequence ID" value="VEU68965.1"/>
    <property type="molecule type" value="Genomic_DNA"/>
</dbReference>
<dbReference type="InterPro" id="IPR013584">
    <property type="entry name" value="RAP"/>
</dbReference>
<dbReference type="Gene3D" id="3.40.50.300">
    <property type="entry name" value="P-loop containing nucleotide triphosphate hydrolases"/>
    <property type="match status" value="3"/>
</dbReference>
<dbReference type="FunFam" id="3.40.960.10:FF:000002">
    <property type="entry name" value="DNA helicase related protein"/>
    <property type="match status" value="1"/>
</dbReference>
<dbReference type="InterPro" id="IPR049468">
    <property type="entry name" value="Restrct_endonuc-II-like_dom"/>
</dbReference>
<protein>
    <submittedName>
        <fullName evidence="2">Putative DNA helicase</fullName>
    </submittedName>
</protein>
<dbReference type="SUPFAM" id="SSF52980">
    <property type="entry name" value="Restriction endonuclease-like"/>
    <property type="match status" value="1"/>
</dbReference>
<name>A0A449AQW5_9BACT</name>
<dbReference type="InterPro" id="IPR011335">
    <property type="entry name" value="Restrct_endonuc-II-like"/>
</dbReference>
<dbReference type="Pfam" id="PF13195">
    <property type="entry name" value="DUF4011"/>
    <property type="match status" value="1"/>
</dbReference>
<keyword evidence="2" id="KW-0378">Hydrolase</keyword>
<evidence type="ECO:0000313" key="3">
    <source>
        <dbReference type="Proteomes" id="UP000290495"/>
    </source>
</evidence>
<dbReference type="InterPro" id="IPR041679">
    <property type="entry name" value="DNA2/NAM7-like_C"/>
</dbReference>
<organism evidence="2 3">
    <name type="scientific">Mycoplasmopsis canis</name>
    <dbReference type="NCBI Taxonomy" id="29555"/>
    <lineage>
        <taxon>Bacteria</taxon>
        <taxon>Bacillati</taxon>
        <taxon>Mycoplasmatota</taxon>
        <taxon>Mycoplasmoidales</taxon>
        <taxon>Metamycoplasmataceae</taxon>
        <taxon>Mycoplasmopsis</taxon>
    </lineage>
</organism>
<dbReference type="Gene3D" id="3.40.960.10">
    <property type="entry name" value="VSR Endonuclease"/>
    <property type="match status" value="1"/>
</dbReference>
<keyword evidence="2" id="KW-0067">ATP-binding</keyword>
<dbReference type="InterPro" id="IPR045055">
    <property type="entry name" value="DNA2/NAM7-like"/>
</dbReference>
<dbReference type="Pfam" id="PF18741">
    <property type="entry name" value="MTES_1575"/>
    <property type="match status" value="1"/>
</dbReference>
<sequence length="1561" mass="182206">MIDKEKNEKLIKNINHWKSKLLDLSLRNKSLNIGIGLKKTIPNKLKIIYPDFYSLLDLFYKSEKEVFPFGVYDSIRKYAENQFGLEILYSHDLDDIQEQTDIKKNYLYPEFGESVFLDAIKKIEKKAKTFKEEYSIDIAYLTFGLLKWYESTDSNEPNYAPLIFYPVEIKKDNNTSGWRITRKTENDFTQNETLVRKMKNSFNADFTYEPSNGNINEIFDEYSEKILSQIGDKRWAIIKDVYLSTFDFSNINIYKDIEQNIEKISQSDFFKRMISSEIDPSTDISGINETNINEKISIENQFKILNSDSSQEIAIQNAIEGKSFILQGPPGTGKSQTITNIITELITRGKKILFVAEKNAALQVVFNNLKKIKLEKYAIPIHDAKVNKKEILADINKSIEEAKLYEINDNTLQILISNYEKSKELLGKYGEALLRKRDPENKNLYEYIGKYFSLQDFPNIRFIINDITRINSKDFQSIKNNIQAFEQSLKNIDFNFKQHIWYGLLKETIKFDEKDDILERLLFLKNNSKNIAIELQNLNISEYSEDFNEEFVKHTLNLNYVVDFIEKNNIKDLSNYLGSGIEQEISKLKDIISAINERAYKFNQQAKKWSNLEFFDNNNAIEVYLKLKKNKSNPFKVFSTTWKKYRKYFKKANLVSPELISEINVLDEAKKFAEIKELDIKINQSVNELNINLDELQISHVKEILEKFELLKENKDNILPIFDKYIKTLHKNKEEMKNHINNLKKVSENIEFFISLFDNNIVNFKRMSLEEFNSKIITLLTGMDSVNSYISFINAKNRLSNLGQSSFVNAIFENSIDSDFENIFLRKFYEKLVESIIENEMPHLDSVLLNQNVNLFKEKDKEANILARDKIVLENDKRIKSSLSFPAANSQYMLLKKESNKTRAIMPFKQFFEKALELILNIKPCLMLSPLTVSNFFKDVDFTFDTVIFDEASQIRPESAISSLFRAKQVIVVGDKEQMPPSNFFSSAENEEGFLEVEDSSDNFSDGYDSLLNLAEASLNSIRLKWHYRSKFEELIYTSNKEIYTDLITFPNSKSPKEFEGLRFIHANSNERISETNKTFEEAKRTIKSIIEKYQNKYSIGVVVFNSEILNQFEKEMDKFIFDNPHLKFYFDEDREESFFIKNIETVQGDERDIILFLLDNKRNANGEVSVHFGAINNSESGYKRLNVAISRAKKGLILISSFKSHEVGWFRSEQRGVKLLEKFMKNAEYGINTLEDLKQTNGGIESFFEQQVYDKLTSQGLILKTQVGSSGFRIDLAVVHKNNPNKYILGIECDGATYHSSKSARDRDRLRQEVLEARGWKIHRIWSTDWFKNPEEQVNIILNKLQELYNNPNSADIENDNEIVVKSFTKELENQESQQEIFGAFPNIDDFIAKNSYQFINSYEGEKSRIISELFAMVGAINYKSYEAIIKKLMREERITNDIKYLASRLSKNIAVKDEFLFIVPTSPDFKFKFKESLTKETKRLLNEVHPYELRDLFITILENSKMSISLNDFCRELSNRIQSQVSTLQQKTYVLNILNEMAEENIIQKVDEDVFKAKL</sequence>
<dbReference type="RefSeq" id="WP_004794847.1">
    <property type="nucleotide sequence ID" value="NZ_LR215010.1"/>
</dbReference>